<accession>Q69IS4</accession>
<evidence type="ECO:0000313" key="4">
    <source>
        <dbReference type="Proteomes" id="UP000000763"/>
    </source>
</evidence>
<dbReference type="Proteomes" id="UP000000763">
    <property type="component" value="Chromosome 7"/>
</dbReference>
<evidence type="ECO:0000256" key="1">
    <source>
        <dbReference type="SAM" id="MobiDB-lite"/>
    </source>
</evidence>
<dbReference type="AlphaFoldDB" id="Q69IS4"/>
<sequence>MAAVAHGWSSPESSGGGGQRGESEGGDGKRGEGGETVEESRRCFMWAREGKSWPRGAESSGNGQRHGRHRGRSGAQSRHDFWEKRGESVLEVEGNRFHAVWERWCELEEPESVATWAAKGRHGGFDSGGRR</sequence>
<reference evidence="4" key="4">
    <citation type="journal article" date="2008" name="Nucleic Acids Res.">
        <title>The rice annotation project database (RAP-DB): 2008 update.</title>
        <authorList>
            <consortium name="The rice annotation project (RAP)"/>
        </authorList>
    </citation>
    <scope>GENOME REANNOTATION</scope>
    <source>
        <strain evidence="4">cv. Nipponbare</strain>
    </source>
</reference>
<gene>
    <name evidence="2" type="ORF">B1042B08.49</name>
    <name evidence="3" type="ORF">B1155H11.9</name>
</gene>
<reference evidence="3" key="2">
    <citation type="submission" date="2004-09" db="EMBL/GenBank/DDBJ databases">
        <title>Oryza sativa nipponbare(GA3) genomic DNA, chromosome 7, BAC clone:B1155H11.</title>
        <authorList>
            <person name="Sasaki T."/>
            <person name="Matsumoto T."/>
            <person name="Fujisawa M."/>
        </authorList>
    </citation>
    <scope>NUCLEOTIDE SEQUENCE</scope>
</reference>
<organism evidence="2 4">
    <name type="scientific">Oryza sativa subsp. japonica</name>
    <name type="common">Rice</name>
    <dbReference type="NCBI Taxonomy" id="39947"/>
    <lineage>
        <taxon>Eukaryota</taxon>
        <taxon>Viridiplantae</taxon>
        <taxon>Streptophyta</taxon>
        <taxon>Embryophyta</taxon>
        <taxon>Tracheophyta</taxon>
        <taxon>Spermatophyta</taxon>
        <taxon>Magnoliopsida</taxon>
        <taxon>Liliopsida</taxon>
        <taxon>Poales</taxon>
        <taxon>Poaceae</taxon>
        <taxon>BOP clade</taxon>
        <taxon>Oryzoideae</taxon>
        <taxon>Oryzeae</taxon>
        <taxon>Oryzinae</taxon>
        <taxon>Oryza</taxon>
        <taxon>Oryza sativa</taxon>
    </lineage>
</organism>
<name>Q69IS4_ORYSJ</name>
<dbReference type="EMBL" id="AP006626">
    <property type="protein sequence ID" value="BAD32117.1"/>
    <property type="molecule type" value="Genomic_DNA"/>
</dbReference>
<proteinExistence type="predicted"/>
<reference evidence="4" key="3">
    <citation type="journal article" date="2005" name="Nature">
        <title>The map-based sequence of the rice genome.</title>
        <authorList>
            <consortium name="International rice genome sequencing project (IRGSP)"/>
            <person name="Matsumoto T."/>
            <person name="Wu J."/>
            <person name="Kanamori H."/>
            <person name="Katayose Y."/>
            <person name="Fujisawa M."/>
            <person name="Namiki N."/>
            <person name="Mizuno H."/>
            <person name="Yamamoto K."/>
            <person name="Antonio B.A."/>
            <person name="Baba T."/>
            <person name="Sakata K."/>
            <person name="Nagamura Y."/>
            <person name="Aoki H."/>
            <person name="Arikawa K."/>
            <person name="Arita K."/>
            <person name="Bito T."/>
            <person name="Chiden Y."/>
            <person name="Fujitsuka N."/>
            <person name="Fukunaka R."/>
            <person name="Hamada M."/>
            <person name="Harada C."/>
            <person name="Hayashi A."/>
            <person name="Hijishita S."/>
            <person name="Honda M."/>
            <person name="Hosokawa S."/>
            <person name="Ichikawa Y."/>
            <person name="Idonuma A."/>
            <person name="Iijima M."/>
            <person name="Ikeda M."/>
            <person name="Ikeno M."/>
            <person name="Ito K."/>
            <person name="Ito S."/>
            <person name="Ito T."/>
            <person name="Ito Y."/>
            <person name="Ito Y."/>
            <person name="Iwabuchi A."/>
            <person name="Kamiya K."/>
            <person name="Karasawa W."/>
            <person name="Kurita K."/>
            <person name="Katagiri S."/>
            <person name="Kikuta A."/>
            <person name="Kobayashi H."/>
            <person name="Kobayashi N."/>
            <person name="Machita K."/>
            <person name="Maehara T."/>
            <person name="Masukawa M."/>
            <person name="Mizubayashi T."/>
            <person name="Mukai Y."/>
            <person name="Nagasaki H."/>
            <person name="Nagata Y."/>
            <person name="Naito S."/>
            <person name="Nakashima M."/>
            <person name="Nakama Y."/>
            <person name="Nakamichi Y."/>
            <person name="Nakamura M."/>
            <person name="Meguro A."/>
            <person name="Negishi M."/>
            <person name="Ohta I."/>
            <person name="Ohta T."/>
            <person name="Okamoto M."/>
            <person name="Ono N."/>
            <person name="Saji S."/>
            <person name="Sakaguchi M."/>
            <person name="Sakai K."/>
            <person name="Shibata M."/>
            <person name="Shimokawa T."/>
            <person name="Song J."/>
            <person name="Takazaki Y."/>
            <person name="Terasawa K."/>
            <person name="Tsugane M."/>
            <person name="Tsuji K."/>
            <person name="Ueda S."/>
            <person name="Waki K."/>
            <person name="Yamagata H."/>
            <person name="Yamamoto M."/>
            <person name="Yamamoto S."/>
            <person name="Yamane H."/>
            <person name="Yoshiki S."/>
            <person name="Yoshihara R."/>
            <person name="Yukawa K."/>
            <person name="Zhong H."/>
            <person name="Yano M."/>
            <person name="Yuan Q."/>
            <person name="Ouyang S."/>
            <person name="Liu J."/>
            <person name="Jones K.M."/>
            <person name="Gansberger K."/>
            <person name="Moffat K."/>
            <person name="Hill J."/>
            <person name="Bera J."/>
            <person name="Fadrosh D."/>
            <person name="Jin S."/>
            <person name="Johri S."/>
            <person name="Kim M."/>
            <person name="Overton L."/>
            <person name="Reardon M."/>
            <person name="Tsitrin T."/>
            <person name="Vuong H."/>
            <person name="Weaver B."/>
            <person name="Ciecko A."/>
            <person name="Tallon L."/>
            <person name="Jackson J."/>
            <person name="Pai G."/>
            <person name="Aken S.V."/>
            <person name="Utterback T."/>
            <person name="Reidmuller S."/>
            <person name="Feldblyum T."/>
            <person name="Hsiao J."/>
            <person name="Zismann V."/>
            <person name="Iobst S."/>
            <person name="de Vazeille A.R."/>
            <person name="Buell C.R."/>
            <person name="Ying K."/>
            <person name="Li Y."/>
            <person name="Lu T."/>
            <person name="Huang Y."/>
            <person name="Zhao Q."/>
            <person name="Feng Q."/>
            <person name="Zhang L."/>
            <person name="Zhu J."/>
            <person name="Weng Q."/>
            <person name="Mu J."/>
            <person name="Lu Y."/>
            <person name="Fan D."/>
            <person name="Liu Y."/>
            <person name="Guan J."/>
            <person name="Zhang Y."/>
            <person name="Yu S."/>
            <person name="Liu X."/>
            <person name="Zhang Y."/>
            <person name="Hong G."/>
            <person name="Han B."/>
            <person name="Choisne N."/>
            <person name="Demange N."/>
            <person name="Orjeda G."/>
            <person name="Samain S."/>
            <person name="Cattolico L."/>
            <person name="Pelletier E."/>
            <person name="Couloux A."/>
            <person name="Segurens B."/>
            <person name="Wincker P."/>
            <person name="D'Hont A."/>
            <person name="Scarpelli C."/>
            <person name="Weissenbach J."/>
            <person name="Salanoubat M."/>
            <person name="Quetier F."/>
            <person name="Yu Y."/>
            <person name="Kim H.R."/>
            <person name="Rambo T."/>
            <person name="Currie J."/>
            <person name="Collura K."/>
            <person name="Luo M."/>
            <person name="Yang T."/>
            <person name="Ammiraju J.S.S."/>
            <person name="Engler F."/>
            <person name="Soderlund C."/>
            <person name="Wing R.A."/>
            <person name="Palmer L.E."/>
            <person name="de la Bastide M."/>
            <person name="Spiegel L."/>
            <person name="Nascimento L."/>
            <person name="Zutavern T."/>
            <person name="O'Shaughnessy A."/>
            <person name="Dike S."/>
            <person name="Dedhia N."/>
            <person name="Preston R."/>
            <person name="Balija V."/>
            <person name="McCombie W.R."/>
            <person name="Chow T."/>
            <person name="Chen H."/>
            <person name="Chung M."/>
            <person name="Chen C."/>
            <person name="Shaw J."/>
            <person name="Wu H."/>
            <person name="Hsiao K."/>
            <person name="Chao Y."/>
            <person name="Chu M."/>
            <person name="Cheng C."/>
            <person name="Hour A."/>
            <person name="Lee P."/>
            <person name="Lin S."/>
            <person name="Lin Y."/>
            <person name="Liou J."/>
            <person name="Liu S."/>
            <person name="Hsing Y."/>
            <person name="Raghuvanshi S."/>
            <person name="Mohanty A."/>
            <person name="Bharti A.K."/>
            <person name="Gaur A."/>
            <person name="Gupta V."/>
            <person name="Kumar D."/>
            <person name="Ravi V."/>
            <person name="Vij S."/>
            <person name="Kapur A."/>
            <person name="Khurana P."/>
            <person name="Khurana P."/>
            <person name="Khurana J.P."/>
            <person name="Tyagi A.K."/>
            <person name="Gaikwad K."/>
            <person name="Singh A."/>
            <person name="Dalal V."/>
            <person name="Srivastava S."/>
            <person name="Dixit A."/>
            <person name="Pal A.K."/>
            <person name="Ghazi I.A."/>
            <person name="Yadav M."/>
            <person name="Pandit A."/>
            <person name="Bhargava A."/>
            <person name="Sureshbabu K."/>
            <person name="Batra K."/>
            <person name="Sharma T.R."/>
            <person name="Mohapatra T."/>
            <person name="Singh N.K."/>
            <person name="Messing J."/>
            <person name="Nelson A.B."/>
            <person name="Fuks G."/>
            <person name="Kavchok S."/>
            <person name="Keizer G."/>
            <person name="Linton E."/>
            <person name="Llaca V."/>
            <person name="Song R."/>
            <person name="Tanyolac B."/>
            <person name="Young S."/>
            <person name="Ho-Il K."/>
            <person name="Hahn J.H."/>
            <person name="Sangsakoo G."/>
            <person name="Vanavichit A."/>
            <person name="de Mattos Luiz.A.T."/>
            <person name="Zimmer P.D."/>
            <person name="Malone G."/>
            <person name="Dellagostin O."/>
            <person name="de Oliveira A.C."/>
            <person name="Bevan M."/>
            <person name="Bancroft I."/>
            <person name="Minx P."/>
            <person name="Cordum H."/>
            <person name="Wilson R."/>
            <person name="Cheng Z."/>
            <person name="Jin W."/>
            <person name="Jiang J."/>
            <person name="Leong S.A."/>
            <person name="Iwama H."/>
            <person name="Gojobori T."/>
            <person name="Itoh T."/>
            <person name="Niimura Y."/>
            <person name="Fujii Y."/>
            <person name="Habara T."/>
            <person name="Sakai H."/>
            <person name="Sato Y."/>
            <person name="Wilson G."/>
            <person name="Kumar K."/>
            <person name="McCouch S."/>
            <person name="Juretic N."/>
            <person name="Hoen D."/>
            <person name="Wright S."/>
            <person name="Bruskiewich R."/>
            <person name="Bureau T."/>
            <person name="Miyao A."/>
            <person name="Hirochika H."/>
            <person name="Nishikawa T."/>
            <person name="Kadowaki K."/>
            <person name="Sugiura M."/>
            <person name="Burr B."/>
            <person name="Sasaki T."/>
        </authorList>
    </citation>
    <scope>NUCLEOTIDE SEQUENCE [LARGE SCALE GENOMIC DNA]</scope>
    <source>
        <strain evidence="4">cv. Nipponbare</strain>
    </source>
</reference>
<protein>
    <submittedName>
        <fullName evidence="2">Uncharacterized protein</fullName>
    </submittedName>
</protein>
<feature type="region of interest" description="Disordered" evidence="1">
    <location>
        <begin position="1"/>
        <end position="80"/>
    </location>
</feature>
<reference evidence="2" key="1">
    <citation type="submission" date="2003-10" db="EMBL/GenBank/DDBJ databases">
        <title>Oryza sativa nipponbare(GA3) genomic DNA, chromosome 7, BAC clone:B1042B08.</title>
        <authorList>
            <person name="Sasaki T."/>
            <person name="Matsumoto T."/>
            <person name="Katayose Y."/>
        </authorList>
    </citation>
    <scope>NUCLEOTIDE SEQUENCE</scope>
</reference>
<evidence type="ECO:0000313" key="2">
    <source>
        <dbReference type="EMBL" id="BAD32117.1"/>
    </source>
</evidence>
<dbReference type="EMBL" id="AP007258">
    <property type="protein sequence ID" value="BAD62542.1"/>
    <property type="molecule type" value="Genomic_DNA"/>
</dbReference>
<evidence type="ECO:0000313" key="3">
    <source>
        <dbReference type="EMBL" id="BAD62542.1"/>
    </source>
</evidence>
<feature type="compositionally biased region" description="Basic and acidic residues" evidence="1">
    <location>
        <begin position="21"/>
        <end position="52"/>
    </location>
</feature>